<feature type="site" description="mRNA cap binding" evidence="16">
    <location>
        <position position="198"/>
    </location>
</feature>
<dbReference type="Pfam" id="PF03291">
    <property type="entry name" value="mRNA_G-N7_MeTrfase"/>
    <property type="match status" value="2"/>
</dbReference>
<evidence type="ECO:0000256" key="17">
    <source>
        <dbReference type="SAM" id="MobiDB-lite"/>
    </source>
</evidence>
<reference evidence="19 20" key="1">
    <citation type="journal article" date="2018" name="IMA Fungus">
        <title>IMA Genome-F 9: Draft genome sequence of Annulohypoxylon stygium, Aspergillus mulundensis, Berkeleyomyces basicola (syn. Thielaviopsis basicola), Ceratocystis smalleyi, two Cercospora beticola strains, Coleophoma cylindrospora, Fusarium fracticaudum, Phialophora cf. hyalina, and Morchella septimelata.</title>
        <authorList>
            <person name="Wingfield B.D."/>
            <person name="Bills G.F."/>
            <person name="Dong Y."/>
            <person name="Huang W."/>
            <person name="Nel W.J."/>
            <person name="Swalarsk-Parry B.S."/>
            <person name="Vaghefi N."/>
            <person name="Wilken P.M."/>
            <person name="An Z."/>
            <person name="de Beer Z.W."/>
            <person name="De Vos L."/>
            <person name="Chen L."/>
            <person name="Duong T.A."/>
            <person name="Gao Y."/>
            <person name="Hammerbacher A."/>
            <person name="Kikkert J.R."/>
            <person name="Li Y."/>
            <person name="Li H."/>
            <person name="Li K."/>
            <person name="Li Q."/>
            <person name="Liu X."/>
            <person name="Ma X."/>
            <person name="Naidoo K."/>
            <person name="Pethybridge S.J."/>
            <person name="Sun J."/>
            <person name="Steenkamp E.T."/>
            <person name="van der Nest M.A."/>
            <person name="van Wyk S."/>
            <person name="Wingfield M.J."/>
            <person name="Xiong C."/>
            <person name="Yue Q."/>
            <person name="Zhang X."/>
        </authorList>
    </citation>
    <scope>NUCLEOTIDE SEQUENCE [LARGE SCALE GENOMIC DNA]</scope>
    <source>
        <strain evidence="19 20">BP 5553</strain>
    </source>
</reference>
<keyword evidence="20" id="KW-1185">Reference proteome</keyword>
<dbReference type="Gene3D" id="3.40.50.150">
    <property type="entry name" value="Vaccinia Virus protein VP39"/>
    <property type="match status" value="1"/>
</dbReference>
<comment type="subcellular location">
    <subcellularLocation>
        <location evidence="2 15">Nucleus</location>
    </subcellularLocation>
</comment>
<dbReference type="InterPro" id="IPR029063">
    <property type="entry name" value="SAM-dependent_MTases_sf"/>
</dbReference>
<keyword evidence="8 15" id="KW-0694">RNA-binding</keyword>
<feature type="compositionally biased region" description="Basic residues" evidence="17">
    <location>
        <begin position="226"/>
        <end position="240"/>
    </location>
</feature>
<dbReference type="CDD" id="cd02440">
    <property type="entry name" value="AdoMet_MTases"/>
    <property type="match status" value="1"/>
</dbReference>
<dbReference type="InterPro" id="IPR004971">
    <property type="entry name" value="mRNA_G-N7_MeTrfase_dom"/>
</dbReference>
<keyword evidence="6 15" id="KW-0808">Transferase</keyword>
<protein>
    <recommendedName>
        <fullName evidence="14 15">mRNA cap guanine-N(7) methyltransferase</fullName>
        <ecNumber evidence="3 15">2.1.1.56</ecNumber>
    </recommendedName>
    <alternativeName>
        <fullName evidence="11 15">mRNA (guanine-N(7))-methyltransferase</fullName>
    </alternativeName>
    <alternativeName>
        <fullName evidence="12 15">mRNA cap methyltransferase</fullName>
    </alternativeName>
</protein>
<keyword evidence="9 15" id="KW-0506">mRNA capping</keyword>
<evidence type="ECO:0000256" key="2">
    <source>
        <dbReference type="ARBA" id="ARBA00004123"/>
    </source>
</evidence>
<keyword evidence="4 15" id="KW-0489">Methyltransferase</keyword>
<evidence type="ECO:0000256" key="11">
    <source>
        <dbReference type="ARBA" id="ARBA00032772"/>
    </source>
</evidence>
<dbReference type="EC" id="2.1.1.56" evidence="3 15"/>
<comment type="similarity">
    <text evidence="15">Belongs to the class I-like SAM-binding methyltransferase superfamily. mRNA cap 0 methyltransferase family.</text>
</comment>
<evidence type="ECO:0000256" key="14">
    <source>
        <dbReference type="ARBA" id="ARBA00049739"/>
    </source>
</evidence>
<dbReference type="GeneID" id="43597384"/>
<proteinExistence type="inferred from homology"/>
<name>A0A370TNK0_9HELO</name>
<gene>
    <name evidence="19" type="ORF">BP5553_04535</name>
</gene>
<dbReference type="Proteomes" id="UP000254866">
    <property type="component" value="Unassembled WGS sequence"/>
</dbReference>
<feature type="region of interest" description="Disordered" evidence="17">
    <location>
        <begin position="1"/>
        <end position="101"/>
    </location>
</feature>
<dbReference type="STRING" id="2656787.A0A370TNK0"/>
<comment type="function">
    <text evidence="1">Responsible for methylating the 5'-cap structure of mRNAs.</text>
</comment>
<evidence type="ECO:0000256" key="13">
    <source>
        <dbReference type="ARBA" id="ARBA00044712"/>
    </source>
</evidence>
<dbReference type="PROSITE" id="PS51562">
    <property type="entry name" value="RNA_CAP0_MT"/>
    <property type="match status" value="1"/>
</dbReference>
<keyword evidence="7 15" id="KW-0949">S-adenosyl-L-methionine</keyword>
<dbReference type="SUPFAM" id="SSF53335">
    <property type="entry name" value="S-adenosyl-L-methionine-dependent methyltransferases"/>
    <property type="match status" value="1"/>
</dbReference>
<keyword evidence="5 15" id="KW-0507">mRNA processing</keyword>
<feature type="binding site" evidence="16">
    <location>
        <begin position="145"/>
        <end position="146"/>
    </location>
    <ligand>
        <name>mRNA</name>
        <dbReference type="ChEBI" id="CHEBI:33699"/>
    </ligand>
</feature>
<feature type="site" description="mRNA cap binding" evidence="16">
    <location>
        <position position="425"/>
    </location>
</feature>
<organism evidence="19 20">
    <name type="scientific">Venustampulla echinocandica</name>
    <dbReference type="NCBI Taxonomy" id="2656787"/>
    <lineage>
        <taxon>Eukaryota</taxon>
        <taxon>Fungi</taxon>
        <taxon>Dikarya</taxon>
        <taxon>Ascomycota</taxon>
        <taxon>Pezizomycotina</taxon>
        <taxon>Leotiomycetes</taxon>
        <taxon>Helotiales</taxon>
        <taxon>Pleuroascaceae</taxon>
        <taxon>Venustampulla</taxon>
    </lineage>
</organism>
<evidence type="ECO:0000256" key="15">
    <source>
        <dbReference type="PIRNR" id="PIRNR028762"/>
    </source>
</evidence>
<feature type="compositionally biased region" description="Basic and acidic residues" evidence="17">
    <location>
        <begin position="83"/>
        <end position="101"/>
    </location>
</feature>
<dbReference type="PANTHER" id="PTHR12189:SF2">
    <property type="entry name" value="MRNA CAP GUANINE-N7 METHYLTRANSFERASE"/>
    <property type="match status" value="1"/>
</dbReference>
<evidence type="ECO:0000256" key="9">
    <source>
        <dbReference type="ARBA" id="ARBA00023042"/>
    </source>
</evidence>
<dbReference type="AlphaFoldDB" id="A0A370TNK0"/>
<comment type="caution">
    <text evidence="19">The sequence shown here is derived from an EMBL/GenBank/DDBJ whole genome shotgun (WGS) entry which is preliminary data.</text>
</comment>
<evidence type="ECO:0000256" key="6">
    <source>
        <dbReference type="ARBA" id="ARBA00022679"/>
    </source>
</evidence>
<evidence type="ECO:0000256" key="7">
    <source>
        <dbReference type="ARBA" id="ARBA00022691"/>
    </source>
</evidence>
<dbReference type="GO" id="GO:0003723">
    <property type="term" value="F:RNA binding"/>
    <property type="evidence" value="ECO:0007669"/>
    <property type="project" value="UniProtKB-KW"/>
</dbReference>
<feature type="domain" description="MRNA cap 0 methyltransferase" evidence="18">
    <location>
        <begin position="136"/>
        <end position="501"/>
    </location>
</feature>
<dbReference type="PANTHER" id="PTHR12189">
    <property type="entry name" value="MRNA GUANINE-7- METHYLTRANSFERASE"/>
    <property type="match status" value="1"/>
</dbReference>
<feature type="site" description="mRNA cap binding" evidence="16">
    <location>
        <position position="225"/>
    </location>
</feature>
<dbReference type="InterPro" id="IPR039753">
    <property type="entry name" value="RG7MT1"/>
</dbReference>
<feature type="site" description="mRNA cap binding" evidence="16">
    <location>
        <position position="192"/>
    </location>
</feature>
<evidence type="ECO:0000259" key="18">
    <source>
        <dbReference type="PROSITE" id="PS51562"/>
    </source>
</evidence>
<accession>A0A370TNK0</accession>
<dbReference type="GO" id="GO:0005634">
    <property type="term" value="C:nucleus"/>
    <property type="evidence" value="ECO:0007669"/>
    <property type="project" value="UniProtKB-SubCell"/>
</dbReference>
<feature type="compositionally biased region" description="Polar residues" evidence="17">
    <location>
        <begin position="7"/>
        <end position="20"/>
    </location>
</feature>
<evidence type="ECO:0000256" key="16">
    <source>
        <dbReference type="PIRSR" id="PIRSR028762-2"/>
    </source>
</evidence>
<dbReference type="InterPro" id="IPR016899">
    <property type="entry name" value="mRNA_G-N7_MeTrfase_euk"/>
</dbReference>
<dbReference type="RefSeq" id="XP_031869758.1">
    <property type="nucleotide sequence ID" value="XM_032013158.1"/>
</dbReference>
<feature type="site" description="mRNA cap binding" evidence="16">
    <location>
        <position position="493"/>
    </location>
</feature>
<evidence type="ECO:0000256" key="4">
    <source>
        <dbReference type="ARBA" id="ARBA00022603"/>
    </source>
</evidence>
<evidence type="ECO:0000313" key="19">
    <source>
        <dbReference type="EMBL" id="RDL37102.1"/>
    </source>
</evidence>
<evidence type="ECO:0000256" key="10">
    <source>
        <dbReference type="ARBA" id="ARBA00023242"/>
    </source>
</evidence>
<evidence type="ECO:0000256" key="3">
    <source>
        <dbReference type="ARBA" id="ARBA00011926"/>
    </source>
</evidence>
<evidence type="ECO:0000256" key="8">
    <source>
        <dbReference type="ARBA" id="ARBA00022884"/>
    </source>
</evidence>
<dbReference type="EMBL" id="NPIC01000003">
    <property type="protein sequence ID" value="RDL37102.1"/>
    <property type="molecule type" value="Genomic_DNA"/>
</dbReference>
<feature type="site" description="mRNA cap binding" evidence="16">
    <location>
        <position position="303"/>
    </location>
</feature>
<feature type="region of interest" description="Disordered" evidence="17">
    <location>
        <begin position="226"/>
        <end position="247"/>
    </location>
</feature>
<evidence type="ECO:0000256" key="1">
    <source>
        <dbReference type="ARBA" id="ARBA00003378"/>
    </source>
</evidence>
<evidence type="ECO:0000313" key="20">
    <source>
        <dbReference type="Proteomes" id="UP000254866"/>
    </source>
</evidence>
<sequence>MADADAPNTSSVEEQPQPFNATKLEPAKKRKRSRSPSNPAPKRVDSRTESGGHASPSNSLKRQRTPSPQPQPRKQKRPGQRARITDAEREHIKQRQLEREKELETAVVKQGTIHDAVKQHYNAVPERGRDWRKTDSRIKGLRSFNNWVKSTIIQKFSPNEDYTPGAQERGGMVFAEGPPPKGLLVLDIGCGKGGDLGKWQQAPQNVELYVGLDPADVSIDQAKERHRQMASRGRGGRGGRGRGGYDNRAPPRLFQGEFYTQDCFGESIEKVPLVRDVGFDPSGGPSRFGGGGFDVVSMMFCMHYAFESEEKARCMLKNVAGALKKGGRFLGCIPNSDVISEKVREFNARIAPKPDEEKPGENGDDAESKALVEREEGEADDTAEWGNDIYRVRFPGKTPADGIFRPPFGQKYNYFLHEAVEEVPEYVVPWGVFRSLAEDYNLEMQYHKSFDEVWKTEKDDEILGPLSERMGVRERGRGPLLVSDEEMEAASFYVAFCFYKV</sequence>
<dbReference type="OrthoDB" id="10248867at2759"/>
<comment type="catalytic activity">
    <reaction evidence="13">
        <text>a 5'-end (5'-triphosphoguanosine)-ribonucleoside in mRNA + S-adenosyl-L-methionine = a 5'-end (N(7)-methyl 5'-triphosphoguanosine)-ribonucleoside in mRNA + S-adenosyl-L-homocysteine</text>
        <dbReference type="Rhea" id="RHEA:67008"/>
        <dbReference type="Rhea" id="RHEA-COMP:17166"/>
        <dbReference type="Rhea" id="RHEA-COMP:17167"/>
        <dbReference type="ChEBI" id="CHEBI:57856"/>
        <dbReference type="ChEBI" id="CHEBI:59789"/>
        <dbReference type="ChEBI" id="CHEBI:156461"/>
        <dbReference type="ChEBI" id="CHEBI:167617"/>
        <dbReference type="EC" id="2.1.1.56"/>
    </reaction>
</comment>
<dbReference type="PIRSF" id="PIRSF028762">
    <property type="entry name" value="ABD1"/>
    <property type="match status" value="1"/>
</dbReference>
<dbReference type="GO" id="GO:0004482">
    <property type="term" value="F:mRNA 5'-cap (guanine-N7-)-methyltransferase activity"/>
    <property type="evidence" value="ECO:0007669"/>
    <property type="project" value="UniProtKB-EC"/>
</dbReference>
<evidence type="ECO:0000256" key="12">
    <source>
        <dbReference type="ARBA" id="ARBA00033387"/>
    </source>
</evidence>
<evidence type="ECO:0000256" key="5">
    <source>
        <dbReference type="ARBA" id="ARBA00022664"/>
    </source>
</evidence>
<keyword evidence="10 15" id="KW-0539">Nucleus</keyword>